<keyword evidence="3" id="KW-1185">Reference proteome</keyword>
<keyword evidence="1" id="KW-0732">Signal</keyword>
<protein>
    <submittedName>
        <fullName evidence="2">Uncharacterized protein</fullName>
    </submittedName>
</protein>
<gene>
    <name evidence="2" type="ORF">OSTQU699_LOCUS3223</name>
</gene>
<sequence>MALARLGASIPALLLAMVPWLVAGDEAECAQATPRGLRQQVVVIGDGVYNPLVGPFPDGCSPGDPFITQGFCSGGDAFFSGVLKYGDDEVAAMERNARAYLLEDHGLDAAELEATGQAVFFNYTLDPRLGLVVSAMGGECVPRRGYAVRDGGFGLAITADRGVMLRGGIDRPRNGYTAERGSALLFGAYSIKVTGSAARRVVVRYKATAPVAQDRGLGGVPISYALSSEEWGEGQALGVNADETTLNGTMRHADRVVMTFPPYAEAS</sequence>
<evidence type="ECO:0000313" key="2">
    <source>
        <dbReference type="EMBL" id="CAD7697862.1"/>
    </source>
</evidence>
<name>A0A8S1IVJ0_9CHLO</name>
<proteinExistence type="predicted"/>
<dbReference type="AlphaFoldDB" id="A0A8S1IVJ0"/>
<evidence type="ECO:0000313" key="3">
    <source>
        <dbReference type="Proteomes" id="UP000708148"/>
    </source>
</evidence>
<evidence type="ECO:0000256" key="1">
    <source>
        <dbReference type="SAM" id="SignalP"/>
    </source>
</evidence>
<feature type="chain" id="PRO_5035900188" evidence="1">
    <location>
        <begin position="25"/>
        <end position="267"/>
    </location>
</feature>
<dbReference type="EMBL" id="CAJHUC010000722">
    <property type="protein sequence ID" value="CAD7697862.1"/>
    <property type="molecule type" value="Genomic_DNA"/>
</dbReference>
<organism evidence="2 3">
    <name type="scientific">Ostreobium quekettii</name>
    <dbReference type="NCBI Taxonomy" id="121088"/>
    <lineage>
        <taxon>Eukaryota</taxon>
        <taxon>Viridiplantae</taxon>
        <taxon>Chlorophyta</taxon>
        <taxon>core chlorophytes</taxon>
        <taxon>Ulvophyceae</taxon>
        <taxon>TCBD clade</taxon>
        <taxon>Bryopsidales</taxon>
        <taxon>Ostreobineae</taxon>
        <taxon>Ostreobiaceae</taxon>
        <taxon>Ostreobium</taxon>
    </lineage>
</organism>
<comment type="caution">
    <text evidence="2">The sequence shown here is derived from an EMBL/GenBank/DDBJ whole genome shotgun (WGS) entry which is preliminary data.</text>
</comment>
<dbReference type="Proteomes" id="UP000708148">
    <property type="component" value="Unassembled WGS sequence"/>
</dbReference>
<feature type="signal peptide" evidence="1">
    <location>
        <begin position="1"/>
        <end position="24"/>
    </location>
</feature>
<reference evidence="2" key="1">
    <citation type="submission" date="2020-12" db="EMBL/GenBank/DDBJ databases">
        <authorList>
            <person name="Iha C."/>
        </authorList>
    </citation>
    <scope>NUCLEOTIDE SEQUENCE</scope>
</reference>
<accession>A0A8S1IVJ0</accession>